<protein>
    <submittedName>
        <fullName evidence="1">Uncharacterized protein</fullName>
    </submittedName>
</protein>
<reference evidence="1" key="1">
    <citation type="submission" date="2021-10" db="EMBL/GenBank/DDBJ databases">
        <title>Melipona bicolor Genome sequencing and assembly.</title>
        <authorList>
            <person name="Araujo N.S."/>
            <person name="Arias M.C."/>
        </authorList>
    </citation>
    <scope>NUCLEOTIDE SEQUENCE</scope>
    <source>
        <strain evidence="1">USP_2M_L1-L4_2017</strain>
        <tissue evidence="1">Whole body</tissue>
    </source>
</reference>
<name>A0AA40KEI7_9HYME</name>
<evidence type="ECO:0000313" key="2">
    <source>
        <dbReference type="Proteomes" id="UP001177670"/>
    </source>
</evidence>
<keyword evidence="2" id="KW-1185">Reference proteome</keyword>
<dbReference type="EMBL" id="JAHYIQ010000051">
    <property type="protein sequence ID" value="KAK1117441.1"/>
    <property type="molecule type" value="Genomic_DNA"/>
</dbReference>
<comment type="caution">
    <text evidence="1">The sequence shown here is derived from an EMBL/GenBank/DDBJ whole genome shotgun (WGS) entry which is preliminary data.</text>
</comment>
<proteinExistence type="predicted"/>
<organism evidence="1 2">
    <name type="scientific">Melipona bicolor</name>
    <dbReference type="NCBI Taxonomy" id="60889"/>
    <lineage>
        <taxon>Eukaryota</taxon>
        <taxon>Metazoa</taxon>
        <taxon>Ecdysozoa</taxon>
        <taxon>Arthropoda</taxon>
        <taxon>Hexapoda</taxon>
        <taxon>Insecta</taxon>
        <taxon>Pterygota</taxon>
        <taxon>Neoptera</taxon>
        <taxon>Endopterygota</taxon>
        <taxon>Hymenoptera</taxon>
        <taxon>Apocrita</taxon>
        <taxon>Aculeata</taxon>
        <taxon>Apoidea</taxon>
        <taxon>Anthophila</taxon>
        <taxon>Apidae</taxon>
        <taxon>Melipona</taxon>
    </lineage>
</organism>
<dbReference type="AlphaFoldDB" id="A0AA40KEI7"/>
<dbReference type="Proteomes" id="UP001177670">
    <property type="component" value="Unassembled WGS sequence"/>
</dbReference>
<evidence type="ECO:0000313" key="1">
    <source>
        <dbReference type="EMBL" id="KAK1117441.1"/>
    </source>
</evidence>
<sequence>MLNKFDSCLENARGLPDVIVGEGIKAHIGGGEFVTYSRLKLQDNTVVSLTTADPTNFLSDRKLRNIYGIRDNPG</sequence>
<gene>
    <name evidence="1" type="ORF">K0M31_016645</name>
</gene>
<accession>A0AA40KEI7</accession>